<accession>A0ABV9ZPH7</accession>
<dbReference type="Gene3D" id="3.40.1350.10">
    <property type="match status" value="1"/>
</dbReference>
<evidence type="ECO:0000313" key="3">
    <source>
        <dbReference type="Proteomes" id="UP001596175"/>
    </source>
</evidence>
<dbReference type="InterPro" id="IPR002052">
    <property type="entry name" value="DNA_methylase_N6_adenine_CS"/>
</dbReference>
<dbReference type="Pfam" id="PF04851">
    <property type="entry name" value="ResIII"/>
    <property type="match status" value="1"/>
</dbReference>
<dbReference type="InterPro" id="IPR006935">
    <property type="entry name" value="Helicase/UvrB_N"/>
</dbReference>
<gene>
    <name evidence="2" type="ORF">ACFPK1_29520</name>
</gene>
<dbReference type="Pfam" id="PF18135">
    <property type="entry name" value="Type_ISP_C"/>
    <property type="match status" value="1"/>
</dbReference>
<dbReference type="SUPFAM" id="SSF53335">
    <property type="entry name" value="S-adenosyl-L-methionine-dependent methyltransferases"/>
    <property type="match status" value="1"/>
</dbReference>
<feature type="domain" description="Helicase ATP-binding" evidence="1">
    <location>
        <begin position="180"/>
        <end position="383"/>
    </location>
</feature>
<name>A0ABV9ZPH7_9PSEU</name>
<dbReference type="Pfam" id="PF13156">
    <property type="entry name" value="Mrr_cat_2"/>
    <property type="match status" value="1"/>
</dbReference>
<dbReference type="Pfam" id="PF00271">
    <property type="entry name" value="Helicase_C"/>
    <property type="match status" value="1"/>
</dbReference>
<dbReference type="SUPFAM" id="SSF52980">
    <property type="entry name" value="Restriction endonuclease-like"/>
    <property type="match status" value="1"/>
</dbReference>
<dbReference type="InterPro" id="IPR027417">
    <property type="entry name" value="P-loop_NTPase"/>
</dbReference>
<dbReference type="CDD" id="cd18785">
    <property type="entry name" value="SF2_C"/>
    <property type="match status" value="1"/>
</dbReference>
<dbReference type="CDD" id="cd22333">
    <property type="entry name" value="LlaBIII_nuclease-like"/>
    <property type="match status" value="1"/>
</dbReference>
<dbReference type="Gene3D" id="3.40.50.300">
    <property type="entry name" value="P-loop containing nucleotide triphosphate hydrolases"/>
    <property type="match status" value="2"/>
</dbReference>
<dbReference type="PROSITE" id="PS00092">
    <property type="entry name" value="N6_MTASE"/>
    <property type="match status" value="1"/>
</dbReference>
<evidence type="ECO:0000313" key="2">
    <source>
        <dbReference type="EMBL" id="MFC5142400.1"/>
    </source>
</evidence>
<dbReference type="SUPFAM" id="SSF52540">
    <property type="entry name" value="P-loop containing nucleoside triphosphate hydrolases"/>
    <property type="match status" value="2"/>
</dbReference>
<dbReference type="InterPro" id="IPR011335">
    <property type="entry name" value="Restrct_endonuc-II-like"/>
</dbReference>
<comment type="caution">
    <text evidence="2">The sequence shown here is derived from an EMBL/GenBank/DDBJ whole genome shotgun (WGS) entry which is preliminary data.</text>
</comment>
<keyword evidence="2" id="KW-0067">ATP-binding</keyword>
<sequence>MATTVYDVLDDLRRVATSEADKGSRFEQLIVSYLKTDPTFADQFSDVYMWQDWPGRNGRPDRGIDIVAVDRLTQNNVAIQCKFYDSKHHVSKRDIDTFMSASGTTEFNERMIVSTGADWGPNAEATLQQQAIPVRRIGIADLEASNVDWAQFSWATPDVMPTKGKKTLRPHQRTAVDKVRLGLEGAARGKLIMACGTGKTFTSLRLCEEAAGAGATVLFLVPSISLLSQTIREWATEAEIDLRMLAVCSDVKATKRSDALNEDISAVDLALPATTDRTKLRQRWARANEDDTAMTVVFSTYQSIEVVAETQQAAGFPPFDLIICDEAHRTTGITLPGSEDSSSFVKVHDDGYLKGAKRLYMTATPRLYRDDSKKKASDSEVLLASMDDEEIFGEELHRLGFGEAVEKDLLTDYRVLVLAVDQQYVSRNFQDEMAAGGEIPLSDAAKIVGCWNGLSKNFETTEDEASTPMRRAVAFARDIQASKSIAGSFSAIVDRHIDAQNGSGHAHEELKVRCEHVDGTFNALERNKRLDWLQAETEDNECRVLTNARCLSEGVDVPALDAVMFLTPRSSEVDVVQSVGRVMRKAPGKDFGYIILPIAVPAGVTPEVALQDNDRYNVVWQVLQALRAHDDRFNATVNQIDLNKKKPDKIRVVGVPEPGSGDGSDGGGDSQQAFEFDFGEFREAIYARIVRKVGERRYWESWAKDVAYIAQQHIERINGLLAEPESLAAQEFSSFLDGLRGNLNEGISAVDAVEMLAQHLITRPVFEALFADYRFAEHNPVAQTMESMLAVLDQNSLDTENGSLEGFYKSVRSRTEGIDNAEGRQRIIVELYEKFFSTAFKKTVDRLGIVYTPTEIVDFILRSADEALRSHFDTNLSAENVHILDGFTGTGTFVTRLLQLGVIESHDLARKYAGEIHANEILLLAYYIAAVNIESTYQDVRRRDAGFDDEAEMPYEPFPGLVLTDTFQSYEDGDRDDLAIFPENNERISRQRELPITVVVGNPPYSVGQSSANDDNANESYPTIDTAIRDSYAERASGTLLRNLYDSYVRAIKWASLRIGDRGVIAYVTNGSWVDANAFDGMRLSVAEEFSDIYVFNLRGNQRTAGEVSRREGGKIFGSGSRAPVAIAIFVRDPARPTPARVHDADVGEYLTREQKLANVRDAGSFAGLTSVADITPNSFGDWREQRTEEFASFIPVAGDNGIFPEYSLGISTNRDSWTVGSSRESVERCVQALVANFDQAITRGADASELSSSQVAWSRSLRARYERGRLLSSEEHPVRKGVYRPFFRQWTVSAGPLVEAAGRTPRMFDRENQVAICILRPNERTPFSVMAVDSPPNLGLFMDAPDVYPLYRVPAPARTIDQLDVEVEGESYNIAAATLSTFRAAYGADLSELDVFHYVYGLLHSRQYRETYFVDLKKSSAHVPLVKDPWPFMQAGKDLMELHVGYESVTPYPLAGLPATVPAGESGFDYCRLSEMAFGRKRSPSGKREADRGTIVFNERITLSDIPETAYSYQLGSRSAVEWLMDRYRVKTDKASGIVSDPNDWAREVGDPRYILDLVARVVTLSVETVRLMDELPAFELLPRVEDVRSK</sequence>
<keyword evidence="2" id="KW-0347">Helicase</keyword>
<dbReference type="InterPro" id="IPR053980">
    <property type="entry name" value="ISP_coupler"/>
</dbReference>
<dbReference type="InterPro" id="IPR014001">
    <property type="entry name" value="Helicase_ATP-bd"/>
</dbReference>
<dbReference type="PANTHER" id="PTHR47396:SF1">
    <property type="entry name" value="ATP-DEPENDENT HELICASE IRC3-RELATED"/>
    <property type="match status" value="1"/>
</dbReference>
<dbReference type="InterPro" id="IPR041635">
    <property type="entry name" value="Type_ISP_LLaBIII_C"/>
</dbReference>
<dbReference type="PROSITE" id="PS51192">
    <property type="entry name" value="HELICASE_ATP_BIND_1"/>
    <property type="match status" value="1"/>
</dbReference>
<dbReference type="SMART" id="SM00487">
    <property type="entry name" value="DEXDc"/>
    <property type="match status" value="1"/>
</dbReference>
<organism evidence="2 3">
    <name type="scientific">Actinomycetospora rhizophila</name>
    <dbReference type="NCBI Taxonomy" id="1416876"/>
    <lineage>
        <taxon>Bacteria</taxon>
        <taxon>Bacillati</taxon>
        <taxon>Actinomycetota</taxon>
        <taxon>Actinomycetes</taxon>
        <taxon>Pseudonocardiales</taxon>
        <taxon>Pseudonocardiaceae</taxon>
        <taxon>Actinomycetospora</taxon>
    </lineage>
</organism>
<dbReference type="GO" id="GO:0004386">
    <property type="term" value="F:helicase activity"/>
    <property type="evidence" value="ECO:0007669"/>
    <property type="project" value="UniProtKB-KW"/>
</dbReference>
<dbReference type="Proteomes" id="UP001596175">
    <property type="component" value="Unassembled WGS sequence"/>
</dbReference>
<dbReference type="InterPro" id="IPR001650">
    <property type="entry name" value="Helicase_C-like"/>
</dbReference>
<keyword evidence="2" id="KW-0378">Hydrolase</keyword>
<dbReference type="Gene3D" id="3.40.50.150">
    <property type="entry name" value="Vaccinia Virus protein VP39"/>
    <property type="match status" value="1"/>
</dbReference>
<dbReference type="EMBL" id="JBHSKG010000023">
    <property type="protein sequence ID" value="MFC5142400.1"/>
    <property type="molecule type" value="Genomic_DNA"/>
</dbReference>
<dbReference type="InterPro" id="IPR039442">
    <property type="entry name" value="Mrr-like_dom"/>
</dbReference>
<dbReference type="SMART" id="SM00490">
    <property type="entry name" value="HELICc"/>
    <property type="match status" value="1"/>
</dbReference>
<dbReference type="InterPro" id="IPR050742">
    <property type="entry name" value="Helicase_Restrict-Modif_Enz"/>
</dbReference>
<evidence type="ECO:0000259" key="1">
    <source>
        <dbReference type="PROSITE" id="PS51192"/>
    </source>
</evidence>
<dbReference type="PANTHER" id="PTHR47396">
    <property type="entry name" value="TYPE I RESTRICTION ENZYME ECOKI R PROTEIN"/>
    <property type="match status" value="1"/>
</dbReference>
<keyword evidence="2" id="KW-0547">Nucleotide-binding</keyword>
<dbReference type="InterPro" id="IPR029063">
    <property type="entry name" value="SAM-dependent_MTases_sf"/>
</dbReference>
<proteinExistence type="predicted"/>
<dbReference type="InterPro" id="IPR011856">
    <property type="entry name" value="tRNA_endonuc-like_dom_sf"/>
</dbReference>
<dbReference type="Pfam" id="PF22240">
    <property type="entry name" value="ISP_coupler"/>
    <property type="match status" value="1"/>
</dbReference>
<protein>
    <submittedName>
        <fullName evidence="2">DEAD/DEAH box helicase</fullName>
    </submittedName>
</protein>
<keyword evidence="3" id="KW-1185">Reference proteome</keyword>
<reference evidence="3" key="1">
    <citation type="journal article" date="2019" name="Int. J. Syst. Evol. Microbiol.">
        <title>The Global Catalogue of Microorganisms (GCM) 10K type strain sequencing project: providing services to taxonomists for standard genome sequencing and annotation.</title>
        <authorList>
            <consortium name="The Broad Institute Genomics Platform"/>
            <consortium name="The Broad Institute Genome Sequencing Center for Infectious Disease"/>
            <person name="Wu L."/>
            <person name="Ma J."/>
        </authorList>
    </citation>
    <scope>NUCLEOTIDE SEQUENCE [LARGE SCALE GENOMIC DNA]</scope>
    <source>
        <strain evidence="3">XZYJ18</strain>
    </source>
</reference>
<dbReference type="RefSeq" id="WP_378024521.1">
    <property type="nucleotide sequence ID" value="NZ_JBHSKG010000023.1"/>
</dbReference>
<dbReference type="PRINTS" id="PR00507">
    <property type="entry name" value="N12N6MTFRASE"/>
</dbReference>